<organism evidence="1">
    <name type="scientific">Anguilla anguilla</name>
    <name type="common">European freshwater eel</name>
    <name type="synonym">Muraena anguilla</name>
    <dbReference type="NCBI Taxonomy" id="7936"/>
    <lineage>
        <taxon>Eukaryota</taxon>
        <taxon>Metazoa</taxon>
        <taxon>Chordata</taxon>
        <taxon>Craniata</taxon>
        <taxon>Vertebrata</taxon>
        <taxon>Euteleostomi</taxon>
        <taxon>Actinopterygii</taxon>
        <taxon>Neopterygii</taxon>
        <taxon>Teleostei</taxon>
        <taxon>Anguilliformes</taxon>
        <taxon>Anguillidae</taxon>
        <taxon>Anguilla</taxon>
    </lineage>
</organism>
<name>A0A0E9UFE1_ANGAN</name>
<proteinExistence type="predicted"/>
<sequence>MLPTAYQIYEVSPERGLLCPGFEPL</sequence>
<protein>
    <submittedName>
        <fullName evidence="1">Uncharacterized protein</fullName>
    </submittedName>
</protein>
<reference evidence="1" key="2">
    <citation type="journal article" date="2015" name="Fish Shellfish Immunol.">
        <title>Early steps in the European eel (Anguilla anguilla)-Vibrio vulnificus interaction in the gills: Role of the RtxA13 toxin.</title>
        <authorList>
            <person name="Callol A."/>
            <person name="Pajuelo D."/>
            <person name="Ebbesson L."/>
            <person name="Teles M."/>
            <person name="MacKenzie S."/>
            <person name="Amaro C."/>
        </authorList>
    </citation>
    <scope>NUCLEOTIDE SEQUENCE</scope>
</reference>
<accession>A0A0E9UFE1</accession>
<reference evidence="1" key="1">
    <citation type="submission" date="2014-11" db="EMBL/GenBank/DDBJ databases">
        <authorList>
            <person name="Amaro Gonzalez C."/>
        </authorList>
    </citation>
    <scope>NUCLEOTIDE SEQUENCE</scope>
</reference>
<dbReference type="AlphaFoldDB" id="A0A0E9UFE1"/>
<dbReference type="EMBL" id="GBXM01043993">
    <property type="protein sequence ID" value="JAH64584.1"/>
    <property type="molecule type" value="Transcribed_RNA"/>
</dbReference>
<evidence type="ECO:0000313" key="1">
    <source>
        <dbReference type="EMBL" id="JAH64584.1"/>
    </source>
</evidence>